<dbReference type="InterPro" id="IPR004445">
    <property type="entry name" value="GltS"/>
</dbReference>
<feature type="transmembrane region" description="Helical" evidence="1">
    <location>
        <begin position="234"/>
        <end position="252"/>
    </location>
</feature>
<keyword evidence="1" id="KW-1003">Cell membrane</keyword>
<dbReference type="Proteomes" id="UP001236559">
    <property type="component" value="Unassembled WGS sequence"/>
</dbReference>
<sequence length="417" mass="45321">MFEKVIKINMMSTVAIGLVMLYLGKFLRTKVKFFQRFCIPAPVIGGFLFSLIHLILKTQNLASFEMDTTLKDPFMMVFFTSIGLGADIETLKKGGKGFFVFTAVTGLLIILQNFLGMFLAKILKQNVLFGLACGSITMAGGHGTAGAWGPTLESLGLVSGQVISMAAATFGVIMGSLIGGPLGSSLIRRYNLKSNDLKKDQIDLEENGVLRIPLGEKRGQIPSELKGEDFLKTLLIMFIAISIGVIVNKIIAKNIFIEGTPLNLPEYVVSMIIAGLYVNTLGKNKIYKIDKRANDICGDIGLNIFLVVALITLDLTQLKSVFGPMLIILFAQTFAIILFAYFIVFRIMGKNYDAAVLAGGLCGFGMGATYNAMANMDSITSEYGSSRKAYFIVPMVGAFALDIINVVAITFFAQLKF</sequence>
<comment type="caution">
    <text evidence="3">The sequence shown here is derived from an EMBL/GenBank/DDBJ whole genome shotgun (WGS) entry which is preliminary data.</text>
</comment>
<keyword evidence="1" id="KW-0813">Transport</keyword>
<comment type="function">
    <text evidence="1">Catalyzes the sodium-dependent transport of glutamate.</text>
</comment>
<evidence type="ECO:0000256" key="1">
    <source>
        <dbReference type="HAMAP-Rule" id="MF_02062"/>
    </source>
</evidence>
<feature type="transmembrane region" description="Helical" evidence="1">
    <location>
        <begin position="6"/>
        <end position="24"/>
    </location>
</feature>
<dbReference type="RefSeq" id="WP_023055508.1">
    <property type="nucleotide sequence ID" value="NZ_JAUSTN010000002.1"/>
</dbReference>
<keyword evidence="1" id="KW-0769">Symport</keyword>
<evidence type="ECO:0000313" key="4">
    <source>
        <dbReference type="Proteomes" id="UP001236559"/>
    </source>
</evidence>
<keyword evidence="1" id="KW-0472">Membrane</keyword>
<keyword evidence="1" id="KW-1133">Transmembrane helix</keyword>
<dbReference type="PANTHER" id="PTHR36178">
    <property type="entry name" value="SLR0625 PROTEIN"/>
    <property type="match status" value="1"/>
</dbReference>
<comment type="subcellular location">
    <subcellularLocation>
        <location evidence="1">Cell membrane</location>
        <topology evidence="1">Multi-pass membrane protein</topology>
    </subcellularLocation>
</comment>
<proteinExistence type="inferred from homology"/>
<comment type="similarity">
    <text evidence="1">Belongs to the glutamate:Na(+) symporter (ESS) (TC 2.A.27) family.</text>
</comment>
<feature type="transmembrane region" description="Helical" evidence="1">
    <location>
        <begin position="264"/>
        <end position="281"/>
    </location>
</feature>
<evidence type="ECO:0000256" key="2">
    <source>
        <dbReference type="NCBIfam" id="TIGR00210"/>
    </source>
</evidence>
<dbReference type="EMBL" id="JAUSTN010000002">
    <property type="protein sequence ID" value="MDQ0274447.1"/>
    <property type="molecule type" value="Genomic_DNA"/>
</dbReference>
<feature type="transmembrane region" description="Helical" evidence="1">
    <location>
        <begin position="98"/>
        <end position="120"/>
    </location>
</feature>
<name>A0ABU0AUG1_9FIRM</name>
<feature type="transmembrane region" description="Helical" evidence="1">
    <location>
        <begin position="390"/>
        <end position="413"/>
    </location>
</feature>
<accession>A0ABU0AUG1</accession>
<keyword evidence="1" id="KW-0739">Sodium transport</keyword>
<feature type="transmembrane region" description="Helical" evidence="1">
    <location>
        <begin position="36"/>
        <end position="56"/>
    </location>
</feature>
<dbReference type="Pfam" id="PF03616">
    <property type="entry name" value="Glt_symporter"/>
    <property type="match status" value="1"/>
</dbReference>
<organism evidence="3 4">
    <name type="scientific">Peptoniphilus koenoeneniae</name>
    <dbReference type="NCBI Taxonomy" id="507751"/>
    <lineage>
        <taxon>Bacteria</taxon>
        <taxon>Bacillati</taxon>
        <taxon>Bacillota</taxon>
        <taxon>Tissierellia</taxon>
        <taxon>Tissierellales</taxon>
        <taxon>Peptoniphilaceae</taxon>
        <taxon>Peptoniphilus</taxon>
    </lineage>
</organism>
<keyword evidence="1" id="KW-0029">Amino-acid transport</keyword>
<reference evidence="3 4" key="1">
    <citation type="submission" date="2023-07" db="EMBL/GenBank/DDBJ databases">
        <title>Genomic Encyclopedia of Type Strains, Phase IV (KMG-IV): sequencing the most valuable type-strain genomes for metagenomic binning, comparative biology and taxonomic classification.</title>
        <authorList>
            <person name="Goeker M."/>
        </authorList>
    </citation>
    <scope>NUCLEOTIDE SEQUENCE [LARGE SCALE GENOMIC DNA]</scope>
    <source>
        <strain evidence="3 4">DSM 22616</strain>
    </source>
</reference>
<feature type="transmembrane region" description="Helical" evidence="1">
    <location>
        <begin position="127"/>
        <end position="149"/>
    </location>
</feature>
<dbReference type="NCBIfam" id="TIGR00210">
    <property type="entry name" value="gltS"/>
    <property type="match status" value="1"/>
</dbReference>
<feature type="transmembrane region" description="Helical" evidence="1">
    <location>
        <begin position="161"/>
        <end position="183"/>
    </location>
</feature>
<feature type="transmembrane region" description="Helical" evidence="1">
    <location>
        <begin position="325"/>
        <end position="345"/>
    </location>
</feature>
<keyword evidence="1" id="KW-0915">Sodium</keyword>
<dbReference type="HAMAP" id="MF_02062">
    <property type="entry name" value="GltS"/>
    <property type="match status" value="1"/>
</dbReference>
<gene>
    <name evidence="3" type="ORF">J2S72_000455</name>
</gene>
<feature type="transmembrane region" description="Helical" evidence="1">
    <location>
        <begin position="352"/>
        <end position="370"/>
    </location>
</feature>
<dbReference type="PANTHER" id="PTHR36178:SF1">
    <property type="entry name" value="SODIUM_GLUTAMATE SYMPORTER"/>
    <property type="match status" value="1"/>
</dbReference>
<keyword evidence="4" id="KW-1185">Reference proteome</keyword>
<evidence type="ECO:0000313" key="3">
    <source>
        <dbReference type="EMBL" id="MDQ0274447.1"/>
    </source>
</evidence>
<keyword evidence="1" id="KW-0406">Ion transport</keyword>
<feature type="transmembrane region" description="Helical" evidence="1">
    <location>
        <begin position="293"/>
        <end position="313"/>
    </location>
</feature>
<keyword evidence="1" id="KW-0812">Transmembrane</keyword>
<protein>
    <recommendedName>
        <fullName evidence="1 2">Sodium/glutamate symporter</fullName>
    </recommendedName>
</protein>